<dbReference type="PANTHER" id="PTHR12815">
    <property type="entry name" value="SORTING AND ASSEMBLY MACHINERY SAMM50 PROTEIN FAMILY MEMBER"/>
    <property type="match status" value="1"/>
</dbReference>
<feature type="domain" description="Bacterial surface antigen (D15)" evidence="8">
    <location>
        <begin position="132"/>
        <end position="444"/>
    </location>
</feature>
<dbReference type="Pfam" id="PF01103">
    <property type="entry name" value="Omp85"/>
    <property type="match status" value="1"/>
</dbReference>
<evidence type="ECO:0000256" key="5">
    <source>
        <dbReference type="ARBA" id="ARBA00022787"/>
    </source>
</evidence>
<evidence type="ECO:0000259" key="8">
    <source>
        <dbReference type="Pfam" id="PF01103"/>
    </source>
</evidence>
<dbReference type="VEuPathDB" id="VectorBase:AALFPA_078877"/>
<evidence type="ECO:0000256" key="1">
    <source>
        <dbReference type="ARBA" id="ARBA00004374"/>
    </source>
</evidence>
<organism evidence="9">
    <name type="scientific">Aedes albopictus</name>
    <name type="common">Asian tiger mosquito</name>
    <name type="synonym">Stegomyia albopicta</name>
    <dbReference type="NCBI Taxonomy" id="7160"/>
    <lineage>
        <taxon>Eukaryota</taxon>
        <taxon>Metazoa</taxon>
        <taxon>Ecdysozoa</taxon>
        <taxon>Arthropoda</taxon>
        <taxon>Hexapoda</taxon>
        <taxon>Insecta</taxon>
        <taxon>Pterygota</taxon>
        <taxon>Neoptera</taxon>
        <taxon>Endopterygota</taxon>
        <taxon>Diptera</taxon>
        <taxon>Nematocera</taxon>
        <taxon>Culicoidea</taxon>
        <taxon>Culicidae</taxon>
        <taxon>Culicinae</taxon>
        <taxon>Aedini</taxon>
        <taxon>Aedes</taxon>
        <taxon>Stegomyia</taxon>
    </lineage>
</organism>
<dbReference type="EMBL" id="GAPW01001444">
    <property type="protein sequence ID" value="JAC12154.1"/>
    <property type="molecule type" value="mRNA"/>
</dbReference>
<keyword evidence="5" id="KW-1000">Mitochondrion outer membrane</keyword>
<dbReference type="OMA" id="SGIWRQI"/>
<evidence type="ECO:0000256" key="6">
    <source>
        <dbReference type="ARBA" id="ARBA00023128"/>
    </source>
</evidence>
<dbReference type="VEuPathDB" id="VectorBase:AALF001246"/>
<accession>A0A023EUL0</accession>
<keyword evidence="3" id="KW-1134">Transmembrane beta strand</keyword>
<dbReference type="GO" id="GO:0005741">
    <property type="term" value="C:mitochondrial outer membrane"/>
    <property type="evidence" value="ECO:0007669"/>
    <property type="project" value="UniProtKB-SubCell"/>
</dbReference>
<reference evidence="9" key="1">
    <citation type="journal article" date="2014" name="PLoS Negl. Trop. Dis.">
        <title>Identification and characterization of seminal fluid proteins in the Asian tiger mosquito, Aedes albopictus.</title>
        <authorList>
            <person name="Boes K.E."/>
            <person name="Ribeiro J.M."/>
            <person name="Wong A."/>
            <person name="Harrington L.C."/>
            <person name="Wolfner M.F."/>
            <person name="Sirot L.K."/>
        </authorList>
    </citation>
    <scope>NUCLEOTIDE SEQUENCE</scope>
    <source>
        <tissue evidence="9">Reproductive organs</tissue>
    </source>
</reference>
<evidence type="ECO:0000256" key="4">
    <source>
        <dbReference type="ARBA" id="ARBA00022692"/>
    </source>
</evidence>
<keyword evidence="6" id="KW-0496">Mitochondrion</keyword>
<dbReference type="GO" id="GO:0045040">
    <property type="term" value="P:protein insertion into mitochondrial outer membrane"/>
    <property type="evidence" value="ECO:0007669"/>
    <property type="project" value="TreeGrafter"/>
</dbReference>
<comment type="similarity">
    <text evidence="2">Belongs to the SAM50/omp85 family.</text>
</comment>
<sequence>MGSGKSKEPAAGGGRRGEVDFTRFKARVDRVNISGLSRTHDDYIQRAIKSLFTAANFQDVIVETTNVKDNLMQLGIFKNLKIHIDTSKGEGATKNGYEVTFQGDELSRITGSIGTELGQNDGAATAELTSPNIFGRGERLSLNYSYSYVRSSVLNLRFTKPYYHTAVGDYNPETSIGIFKHSSPAPWSKFRTDETGVLLDFSFTLPFGLSNSLQYEVGMKEIFALDKQTPFFVRENCGPKLASIIRYIGVYEGRDSNVFPTNGIFVKTTNELMGSTLKQFGMVKSDVHCEINMPLFAGISLQLCGRFGMLLNDKRKETIPINQLFFPGGPQSLRGFEIAGACPYRDGVAAGCQSYWASGIHVWSPLPFSRYFGGFGDLFRTHLFYNFGTCNTFTTDKLRSTAGAGLAIRIGQKARIEFNYCQPLSFEAGDRIKKGFQFGIGYEFI</sequence>
<dbReference type="Gene3D" id="2.40.160.50">
    <property type="entry name" value="membrane protein fhac: a member of the omp85/tpsb transporter family"/>
    <property type="match status" value="1"/>
</dbReference>
<dbReference type="VEuPathDB" id="VectorBase:AALC636_019344"/>
<keyword evidence="4" id="KW-0812">Transmembrane</keyword>
<protein>
    <submittedName>
        <fullName evidence="9">Putative sorting and assembly machinery component 50 protein b</fullName>
    </submittedName>
</protein>
<dbReference type="InterPro" id="IPR000184">
    <property type="entry name" value="Bac_surfAg_D15"/>
</dbReference>
<dbReference type="GO" id="GO:0033108">
    <property type="term" value="P:mitochondrial respiratory chain complex assembly"/>
    <property type="evidence" value="ECO:0007669"/>
    <property type="project" value="TreeGrafter"/>
</dbReference>
<dbReference type="OrthoDB" id="1724197at2759"/>
<evidence type="ECO:0000256" key="3">
    <source>
        <dbReference type="ARBA" id="ARBA00022452"/>
    </source>
</evidence>
<keyword evidence="7" id="KW-0472">Membrane</keyword>
<evidence type="ECO:0000313" key="9">
    <source>
        <dbReference type="EMBL" id="JAC12154.1"/>
    </source>
</evidence>
<proteinExistence type="evidence at transcript level"/>
<dbReference type="FunFam" id="2.40.160.50:FF:000002">
    <property type="entry name" value="sorting and assembly machinery component 50 homolog"/>
    <property type="match status" value="1"/>
</dbReference>
<dbReference type="AlphaFoldDB" id="A0A023EUL0"/>
<name>A0A023EUL0_AEDAL</name>
<evidence type="ECO:0000256" key="7">
    <source>
        <dbReference type="ARBA" id="ARBA00023136"/>
    </source>
</evidence>
<comment type="subcellular location">
    <subcellularLocation>
        <location evidence="1">Mitochondrion outer membrane</location>
        <topology evidence="1">Multi-pass membrane protein</topology>
    </subcellularLocation>
</comment>
<dbReference type="InterPro" id="IPR039910">
    <property type="entry name" value="D15-like"/>
</dbReference>
<evidence type="ECO:0000256" key="2">
    <source>
        <dbReference type="ARBA" id="ARBA00010913"/>
    </source>
</evidence>
<dbReference type="PANTHER" id="PTHR12815:SF18">
    <property type="entry name" value="SORTING AND ASSEMBLY MACHINERY COMPONENT 50 HOMOLOG"/>
    <property type="match status" value="1"/>
</dbReference>